<reference evidence="2 3" key="1">
    <citation type="submission" date="2023-02" db="EMBL/GenBank/DDBJ databases">
        <title>LHISI_Scaffold_Assembly.</title>
        <authorList>
            <person name="Stuart O.P."/>
            <person name="Cleave R."/>
            <person name="Magrath M.J.L."/>
            <person name="Mikheyev A.S."/>
        </authorList>
    </citation>
    <scope>NUCLEOTIDE SEQUENCE [LARGE SCALE GENOMIC DNA]</scope>
    <source>
        <strain evidence="2">Daus_M_001</strain>
        <tissue evidence="2">Leg muscle</tissue>
    </source>
</reference>
<name>A0ABQ9H890_9NEOP</name>
<sequence>MPSNVAIELAAVAHCRFCDEQGVPRDGKIVTTDDGHILVSVDDSLVIELVPADKEWSSVEILRRITWKLYCSMTEMSITYTEMFMAYFHKILLSPFAKRAGLPSLRPQQWGIKAKQILRGIYKGILMRYENSPILMLNLVLLFETVTFKFDALRRDFNVTSFKLSPCVQEVSVTKCCSRIRGNCSLRISTTFKSQQTYRRTVKETLNDVLETSTEAVGPVIRNGERIDHGLCYLTTSGNRFKNGEYKSGGQMQETSPASPHRTRSSGGLGLDSRSRCPDLKPPVHGSTNRSVPNDLDIDETFSSDSSDLPYKRALFTPLTPAGCVPVPVCATPIRVKKAMRVPDHDSLSCMSVTCRGDDRRDTGSLLMQSLARDRVENIFHRNLCPETFRFPATNQTPPRVDMSHVCDSLADIAVTVKGSWSAECTSFGTFLTKVCWYKQTREGTQNALVLDEPKTLVQRIVCLSNRDRLSQRLPCPLSSNEWQFHYSAMSSRRISRRLPQANLRPRCSLHIQPLGPQQHRQHLRVVSRKQPGLRKEMNKISESSCITANRLIAVACPMNLVYNNADTVEKYCNTNTTTDKQALNNEQGNILQSQRMDGGQFEHLMSNKVLWASLDREFDCYACTLMPEVVRCMGKFPILYSGNANRSHICSLMCGIIRQDLQQPVEPIRHPSVNHHWMHDGRTKFGCKHLGWETDERMTDGRDGLLIADLPWRSRLVCHRPGVWEALGSNPGQDMDQFCCAFHRPLRKTVPRTPLSVTDRRIGVRCFVNRAQSRSARSAFSLPSTALLALSRAVSRAAAVSVPVCYRRAAVSVKQVALQVATLRRCFLAHCAACLREPAEVTPDVDIPASVPSTELSASPLVEGEMGLPCLQVVPLVRPGTHDELHGPGPPRCKATMGPAGCPVTGLERFPVPCVPGLKVDSQPSVSHMSVRRCARMIPGDRSRSTGRSETGNVRSSKSAKGDMDANTSNTNTGAPVSLLASHQGDPGSIPGRVTPSCRTMPLVGGFSRGSPVPPARSFWRCSKLTSITLIGSRDLRRRRKLTPVFLARSHREEQTHPCRVILYQDRHAPIGYAMKTLKQCNVKVTARNVMWNCAQRPTTVKNFRLAASNEFNPFVWAGTSREIQSHVVSTPLSCLRLASATFYTCAYLSRDSAFHIAYVLPLSKDMPRVDFPMLEFLATPAEPMGSEDIGELEVWWTWQMRAGVPVGLRSSRVSGHRAAIGVSLIQLGRGTVKPVPTENTKCRSINENTAGNRRFGLNSWFHTRLPTFVTRAFHVTARATCCDVTPAPGQAAYVARTKATKKTHTESRVGNNDSRESIAARMMLRPLNPTVKLQLCVWSSSTQIYSEVLFCKSLS</sequence>
<gene>
    <name evidence="2" type="ORF">PR048_016904</name>
</gene>
<protein>
    <submittedName>
        <fullName evidence="2">Uncharacterized protein</fullName>
    </submittedName>
</protein>
<feature type="compositionally biased region" description="Polar residues" evidence="1">
    <location>
        <begin position="967"/>
        <end position="976"/>
    </location>
</feature>
<evidence type="ECO:0000256" key="1">
    <source>
        <dbReference type="SAM" id="MobiDB-lite"/>
    </source>
</evidence>
<evidence type="ECO:0000313" key="2">
    <source>
        <dbReference type="EMBL" id="KAJ8880435.1"/>
    </source>
</evidence>
<dbReference type="Proteomes" id="UP001159363">
    <property type="component" value="Chromosome 5"/>
</dbReference>
<feature type="region of interest" description="Disordered" evidence="1">
    <location>
        <begin position="243"/>
        <end position="303"/>
    </location>
</feature>
<dbReference type="EMBL" id="JARBHB010000006">
    <property type="protein sequence ID" value="KAJ8880435.1"/>
    <property type="molecule type" value="Genomic_DNA"/>
</dbReference>
<accession>A0ABQ9H890</accession>
<keyword evidence="3" id="KW-1185">Reference proteome</keyword>
<organism evidence="2 3">
    <name type="scientific">Dryococelus australis</name>
    <dbReference type="NCBI Taxonomy" id="614101"/>
    <lineage>
        <taxon>Eukaryota</taxon>
        <taxon>Metazoa</taxon>
        <taxon>Ecdysozoa</taxon>
        <taxon>Arthropoda</taxon>
        <taxon>Hexapoda</taxon>
        <taxon>Insecta</taxon>
        <taxon>Pterygota</taxon>
        <taxon>Neoptera</taxon>
        <taxon>Polyneoptera</taxon>
        <taxon>Phasmatodea</taxon>
        <taxon>Verophasmatodea</taxon>
        <taxon>Anareolatae</taxon>
        <taxon>Phasmatidae</taxon>
        <taxon>Eurycanthinae</taxon>
        <taxon>Dryococelus</taxon>
    </lineage>
</organism>
<comment type="caution">
    <text evidence="2">The sequence shown here is derived from an EMBL/GenBank/DDBJ whole genome shotgun (WGS) entry which is preliminary data.</text>
</comment>
<evidence type="ECO:0000313" key="3">
    <source>
        <dbReference type="Proteomes" id="UP001159363"/>
    </source>
</evidence>
<feature type="compositionally biased region" description="Polar residues" evidence="1">
    <location>
        <begin position="947"/>
        <end position="960"/>
    </location>
</feature>
<feature type="region of interest" description="Disordered" evidence="1">
    <location>
        <begin position="937"/>
        <end position="979"/>
    </location>
</feature>
<proteinExistence type="predicted"/>